<evidence type="ECO:0000313" key="3">
    <source>
        <dbReference type="Proteomes" id="UP001219862"/>
    </source>
</evidence>
<dbReference type="Pfam" id="PF00535">
    <property type="entry name" value="Glycos_transf_2"/>
    <property type="match status" value="1"/>
</dbReference>
<feature type="domain" description="Glycosyltransferase 2-like" evidence="1">
    <location>
        <begin position="9"/>
        <end position="149"/>
    </location>
</feature>
<evidence type="ECO:0000259" key="1">
    <source>
        <dbReference type="Pfam" id="PF00535"/>
    </source>
</evidence>
<gene>
    <name evidence="2" type="ORF">PRZ01_15995</name>
</gene>
<dbReference type="InterPro" id="IPR029044">
    <property type="entry name" value="Nucleotide-diphossugar_trans"/>
</dbReference>
<dbReference type="PANTHER" id="PTHR43685:SF11">
    <property type="entry name" value="GLYCOSYLTRANSFERASE TAGX-RELATED"/>
    <property type="match status" value="1"/>
</dbReference>
<dbReference type="InterPro" id="IPR001173">
    <property type="entry name" value="Glyco_trans_2-like"/>
</dbReference>
<accession>A0ABT5KUS7</accession>
<comment type="caution">
    <text evidence="2">The sequence shown here is derived from an EMBL/GenBank/DDBJ whole genome shotgun (WGS) entry which is preliminary data.</text>
</comment>
<sequence>MDSSRPLVTIITPSYNQGQFIEATIRSVLAQTYTNIEYIVLDAMSNDQTEKVLESYRGKITKVVRESDKGQSDAIVKGFKMAHGDLVGWINSDDVLYPNCVEELVKHYSDNPKVDLFVVPVIDIVDEAGEKTGVIKAPLISRDFILRRNTEIIQPGSFFRRLALEQVGYFNSSLRFSMDLDLWLRLLKTGGFTNYSKVAMAGYREWGGTKTSTGGQRLLKERRTMLFSHGAKWNDATIISINIQLLKERLKNNQVLGPVVRWLRSRG</sequence>
<protein>
    <submittedName>
        <fullName evidence="2">Glycosyltransferase family 2 protein</fullName>
    </submittedName>
</protein>
<name>A0ABT5KUS7_9BURK</name>
<dbReference type="EMBL" id="JAQQXS010000015">
    <property type="protein sequence ID" value="MDC8786693.1"/>
    <property type="molecule type" value="Genomic_DNA"/>
</dbReference>
<evidence type="ECO:0000313" key="2">
    <source>
        <dbReference type="EMBL" id="MDC8786693.1"/>
    </source>
</evidence>
<keyword evidence="3" id="KW-1185">Reference proteome</keyword>
<dbReference type="InterPro" id="IPR050834">
    <property type="entry name" value="Glycosyltransf_2"/>
</dbReference>
<dbReference type="Proteomes" id="UP001219862">
    <property type="component" value="Unassembled WGS sequence"/>
</dbReference>
<dbReference type="PANTHER" id="PTHR43685">
    <property type="entry name" value="GLYCOSYLTRANSFERASE"/>
    <property type="match status" value="1"/>
</dbReference>
<dbReference type="RefSeq" id="WP_273597808.1">
    <property type="nucleotide sequence ID" value="NZ_JAQQXS010000015.1"/>
</dbReference>
<dbReference type="Gene3D" id="3.90.550.10">
    <property type="entry name" value="Spore Coat Polysaccharide Biosynthesis Protein SpsA, Chain A"/>
    <property type="match status" value="1"/>
</dbReference>
<organism evidence="2 3">
    <name type="scientific">Roseateles koreensis</name>
    <dbReference type="NCBI Taxonomy" id="2987526"/>
    <lineage>
        <taxon>Bacteria</taxon>
        <taxon>Pseudomonadati</taxon>
        <taxon>Pseudomonadota</taxon>
        <taxon>Betaproteobacteria</taxon>
        <taxon>Burkholderiales</taxon>
        <taxon>Sphaerotilaceae</taxon>
        <taxon>Roseateles</taxon>
    </lineage>
</organism>
<proteinExistence type="predicted"/>
<dbReference type="SUPFAM" id="SSF53448">
    <property type="entry name" value="Nucleotide-diphospho-sugar transferases"/>
    <property type="match status" value="1"/>
</dbReference>
<dbReference type="CDD" id="cd06433">
    <property type="entry name" value="GT_2_WfgS_like"/>
    <property type="match status" value="1"/>
</dbReference>
<reference evidence="2 3" key="1">
    <citation type="submission" date="2022-10" db="EMBL/GenBank/DDBJ databases">
        <title>paucibacter sp. hw8 Genome sequencing.</title>
        <authorList>
            <person name="Park S."/>
        </authorList>
    </citation>
    <scope>NUCLEOTIDE SEQUENCE [LARGE SCALE GENOMIC DNA]</scope>
    <source>
        <strain evidence="3">hw8</strain>
    </source>
</reference>